<sequence>MPGSREFNLRLVEMVVVSVHQIGVLLFQEGDKMHQGDIDSVMSWVREPEKDDGYLGIHFVPKHFPAHPTLFVHYEYLDFDQYPAGLADVAGYWAEDLVIEGVVLFDRAGNTTLENQHVYVHSGRDWKELEQTVRVWRLSETQLDDFIKYLSTDSPQET</sequence>
<accession>A0AAI8VWM9</accession>
<proteinExistence type="predicted"/>
<protein>
    <submittedName>
        <fullName evidence="1">Uu.00g074280.m01.CDS01</fullName>
    </submittedName>
</protein>
<organism evidence="1 2">
    <name type="scientific">Anthostomella pinea</name>
    <dbReference type="NCBI Taxonomy" id="933095"/>
    <lineage>
        <taxon>Eukaryota</taxon>
        <taxon>Fungi</taxon>
        <taxon>Dikarya</taxon>
        <taxon>Ascomycota</taxon>
        <taxon>Pezizomycotina</taxon>
        <taxon>Sordariomycetes</taxon>
        <taxon>Xylariomycetidae</taxon>
        <taxon>Xylariales</taxon>
        <taxon>Xylariaceae</taxon>
        <taxon>Anthostomella</taxon>
    </lineage>
</organism>
<gene>
    <name evidence="1" type="ORF">KHLLAP_LOCUS12271</name>
</gene>
<dbReference type="EMBL" id="CAUWAG010000018">
    <property type="protein sequence ID" value="CAJ2511803.1"/>
    <property type="molecule type" value="Genomic_DNA"/>
</dbReference>
<reference evidence="1" key="1">
    <citation type="submission" date="2023-10" db="EMBL/GenBank/DDBJ databases">
        <authorList>
            <person name="Hackl T."/>
        </authorList>
    </citation>
    <scope>NUCLEOTIDE SEQUENCE</scope>
</reference>
<evidence type="ECO:0000313" key="2">
    <source>
        <dbReference type="Proteomes" id="UP001295740"/>
    </source>
</evidence>
<evidence type="ECO:0000313" key="1">
    <source>
        <dbReference type="EMBL" id="CAJ2511803.1"/>
    </source>
</evidence>
<name>A0AAI8VWM9_9PEZI</name>
<dbReference type="Proteomes" id="UP001295740">
    <property type="component" value="Unassembled WGS sequence"/>
</dbReference>
<keyword evidence="2" id="KW-1185">Reference proteome</keyword>
<comment type="caution">
    <text evidence="1">The sequence shown here is derived from an EMBL/GenBank/DDBJ whole genome shotgun (WGS) entry which is preliminary data.</text>
</comment>
<dbReference type="AlphaFoldDB" id="A0AAI8VWM9"/>